<reference evidence="2" key="1">
    <citation type="submission" date="2015-09" db="EMBL/GenBank/DDBJ databases">
        <authorList>
            <consortium name="Pathogen Informatics"/>
        </authorList>
    </citation>
    <scope>NUCLEOTIDE SEQUENCE [LARGE SCALE GENOMIC DNA]</scope>
    <source>
        <strain evidence="2">Lake Konstanz</strain>
    </source>
</reference>
<sequence>MTSPSFFFLTTRDSFHWDFHLFFFCEGKFPFTICSSPVAPSIPAHQSPPPRLLHSSIPCSPLLPTQSRLFIFNAIERRLSFCKRQEQKRNKNTRTIEI</sequence>
<protein>
    <submittedName>
        <fullName evidence="1">Uncharacterized protein</fullName>
    </submittedName>
</protein>
<dbReference type="Proteomes" id="UP000051952">
    <property type="component" value="Unassembled WGS sequence"/>
</dbReference>
<evidence type="ECO:0000313" key="1">
    <source>
        <dbReference type="EMBL" id="CUG86648.1"/>
    </source>
</evidence>
<accession>A0A0S4J5E0</accession>
<name>A0A0S4J5E0_BODSA</name>
<proteinExistence type="predicted"/>
<keyword evidence="2" id="KW-1185">Reference proteome</keyword>
<organism evidence="1 2">
    <name type="scientific">Bodo saltans</name>
    <name type="common">Flagellated protozoan</name>
    <dbReference type="NCBI Taxonomy" id="75058"/>
    <lineage>
        <taxon>Eukaryota</taxon>
        <taxon>Discoba</taxon>
        <taxon>Euglenozoa</taxon>
        <taxon>Kinetoplastea</taxon>
        <taxon>Metakinetoplastina</taxon>
        <taxon>Eubodonida</taxon>
        <taxon>Bodonidae</taxon>
        <taxon>Bodo</taxon>
    </lineage>
</organism>
<dbReference type="AlphaFoldDB" id="A0A0S4J5E0"/>
<dbReference type="VEuPathDB" id="TriTrypDB:BSAL_06860"/>
<gene>
    <name evidence="1" type="ORF">BSAL_06860</name>
</gene>
<dbReference type="EMBL" id="CYKH01001348">
    <property type="protein sequence ID" value="CUG86648.1"/>
    <property type="molecule type" value="Genomic_DNA"/>
</dbReference>
<evidence type="ECO:0000313" key="2">
    <source>
        <dbReference type="Proteomes" id="UP000051952"/>
    </source>
</evidence>